<dbReference type="InterPro" id="IPR013128">
    <property type="entry name" value="Peptidase_C1A"/>
</dbReference>
<dbReference type="Pfam" id="PF00112">
    <property type="entry name" value="Peptidase_C1"/>
    <property type="match status" value="1"/>
</dbReference>
<dbReference type="CDD" id="cd02248">
    <property type="entry name" value="Peptidase_C1A"/>
    <property type="match status" value="1"/>
</dbReference>
<evidence type="ECO:0000313" key="4">
    <source>
        <dbReference type="EMBL" id="TMW84037.1"/>
    </source>
</evidence>
<gene>
    <name evidence="4" type="ORF">EJD97_000176</name>
</gene>
<dbReference type="SUPFAM" id="SSF54001">
    <property type="entry name" value="Cysteine proteinases"/>
    <property type="match status" value="1"/>
</dbReference>
<dbReference type="SMART" id="SM00645">
    <property type="entry name" value="Pept_C1"/>
    <property type="match status" value="1"/>
</dbReference>
<evidence type="ECO:0000259" key="3">
    <source>
        <dbReference type="SMART" id="SM00645"/>
    </source>
</evidence>
<dbReference type="InterPro" id="IPR038765">
    <property type="entry name" value="Papain-like_cys_pep_sf"/>
</dbReference>
<dbReference type="InterPro" id="IPR000668">
    <property type="entry name" value="Peptidase_C1A_C"/>
</dbReference>
<comment type="similarity">
    <text evidence="1">Belongs to the peptidase C1 family.</text>
</comment>
<dbReference type="Gene3D" id="3.90.70.10">
    <property type="entry name" value="Cysteine proteinases"/>
    <property type="match status" value="1"/>
</dbReference>
<dbReference type="PANTHER" id="PTHR12411">
    <property type="entry name" value="CYSTEINE PROTEASE FAMILY C1-RELATED"/>
    <property type="match status" value="1"/>
</dbReference>
<name>A0A6N2ANH9_SOLCI</name>
<feature type="non-terminal residue" evidence="4">
    <location>
        <position position="1"/>
    </location>
</feature>
<dbReference type="AlphaFoldDB" id="A0A6N2ANH9"/>
<comment type="caution">
    <text evidence="4">The sequence shown here is derived from an EMBL/GenBank/DDBJ whole genome shotgun (WGS) entry which is preliminary data.</text>
</comment>
<organism evidence="4">
    <name type="scientific">Solanum chilense</name>
    <name type="common">Tomato</name>
    <name type="synonym">Lycopersicon chilense</name>
    <dbReference type="NCBI Taxonomy" id="4083"/>
    <lineage>
        <taxon>Eukaryota</taxon>
        <taxon>Viridiplantae</taxon>
        <taxon>Streptophyta</taxon>
        <taxon>Embryophyta</taxon>
        <taxon>Tracheophyta</taxon>
        <taxon>Spermatophyta</taxon>
        <taxon>Magnoliopsida</taxon>
        <taxon>eudicotyledons</taxon>
        <taxon>Gunneridae</taxon>
        <taxon>Pentapetalae</taxon>
        <taxon>asterids</taxon>
        <taxon>lamiids</taxon>
        <taxon>Solanales</taxon>
        <taxon>Solanaceae</taxon>
        <taxon>Solanoideae</taxon>
        <taxon>Solaneae</taxon>
        <taxon>Solanum</taxon>
        <taxon>Solanum subgen. Lycopersicon</taxon>
    </lineage>
</organism>
<keyword evidence="2" id="KW-1015">Disulfide bond</keyword>
<sequence length="251" mass="28753">AENPLLAQDTFCKKTTFNWVGKKVLLDIQKQGSCCCCWAFACTGSITALDAIIRKREVIPLSKQQLLDCMFKHYPMPELEAKLERRECFGLSLRMAYKFAKEQGIVEESKYHYIMERSNCKCPLDANIVKIDGQKQIDIEKTSNKAIKQRIKKQPLTCSVWAYPSFKKHVGEEIYMGPTEEETRIATSGDENKKAVLHALIIVGYGEVNGEAFYLVQNSWGKKWGYKGFAKIKQSLAIRLSYPFIDEEKKE</sequence>
<dbReference type="InterPro" id="IPR039417">
    <property type="entry name" value="Peptidase_C1A_papain-like"/>
</dbReference>
<proteinExistence type="inferred from homology"/>
<reference evidence="4" key="1">
    <citation type="submission" date="2019-05" db="EMBL/GenBank/DDBJ databases">
        <title>The de novo reference genome and transcriptome assemblies of the wild tomato species Solanum chilense.</title>
        <authorList>
            <person name="Stam R."/>
            <person name="Nosenko T."/>
            <person name="Hoerger A.C."/>
            <person name="Stephan W."/>
            <person name="Seidel M.A."/>
            <person name="Kuhn J.M.M."/>
            <person name="Haberer G."/>
            <person name="Tellier A."/>
        </authorList>
    </citation>
    <scope>NUCLEOTIDE SEQUENCE</scope>
    <source>
        <tissue evidence="4">Mature leaves</tissue>
    </source>
</reference>
<dbReference type="GO" id="GO:0008234">
    <property type="term" value="F:cysteine-type peptidase activity"/>
    <property type="evidence" value="ECO:0007669"/>
    <property type="project" value="InterPro"/>
</dbReference>
<evidence type="ECO:0000256" key="1">
    <source>
        <dbReference type="ARBA" id="ARBA00008455"/>
    </source>
</evidence>
<dbReference type="PRINTS" id="PR00705">
    <property type="entry name" value="PAPAIN"/>
</dbReference>
<feature type="domain" description="Peptidase C1A papain C-terminal" evidence="3">
    <location>
        <begin position="13"/>
        <end position="244"/>
    </location>
</feature>
<dbReference type="EMBL" id="RXGB01010051">
    <property type="protein sequence ID" value="TMW84037.1"/>
    <property type="molecule type" value="Genomic_DNA"/>
</dbReference>
<dbReference type="GO" id="GO:0006508">
    <property type="term" value="P:proteolysis"/>
    <property type="evidence" value="ECO:0007669"/>
    <property type="project" value="InterPro"/>
</dbReference>
<evidence type="ECO:0000256" key="2">
    <source>
        <dbReference type="ARBA" id="ARBA00023157"/>
    </source>
</evidence>
<protein>
    <recommendedName>
        <fullName evidence="3">Peptidase C1A papain C-terminal domain-containing protein</fullName>
    </recommendedName>
</protein>
<accession>A0A6N2ANH9</accession>